<dbReference type="Gene3D" id="1.10.10.10">
    <property type="entry name" value="Winged helix-like DNA-binding domain superfamily/Winged helix DNA-binding domain"/>
    <property type="match status" value="1"/>
</dbReference>
<dbReference type="RefSeq" id="WP_343878637.1">
    <property type="nucleotide sequence ID" value="NZ_BAAAIJ010000022.1"/>
</dbReference>
<dbReference type="InterPro" id="IPR028978">
    <property type="entry name" value="Chorismate_lyase_/UTRA_dom_sf"/>
</dbReference>
<dbReference type="SUPFAM" id="SSF64288">
    <property type="entry name" value="Chorismate lyase-like"/>
    <property type="match status" value="1"/>
</dbReference>
<dbReference type="EMBL" id="JBHUGA010000024">
    <property type="protein sequence ID" value="MFD1846687.1"/>
    <property type="molecule type" value="Genomic_DNA"/>
</dbReference>
<dbReference type="Pfam" id="PF00392">
    <property type="entry name" value="GntR"/>
    <property type="match status" value="1"/>
</dbReference>
<evidence type="ECO:0000256" key="1">
    <source>
        <dbReference type="ARBA" id="ARBA00023015"/>
    </source>
</evidence>
<dbReference type="InterPro" id="IPR036390">
    <property type="entry name" value="WH_DNA-bd_sf"/>
</dbReference>
<reference evidence="7" key="1">
    <citation type="journal article" date="2019" name="Int. J. Syst. Evol. Microbiol.">
        <title>The Global Catalogue of Microorganisms (GCM) 10K type strain sequencing project: providing services to taxonomists for standard genome sequencing and annotation.</title>
        <authorList>
            <consortium name="The Broad Institute Genomics Platform"/>
            <consortium name="The Broad Institute Genome Sequencing Center for Infectious Disease"/>
            <person name="Wu L."/>
            <person name="Ma J."/>
        </authorList>
    </citation>
    <scope>NUCLEOTIDE SEQUENCE [LARGE SCALE GENOMIC DNA]</scope>
    <source>
        <strain evidence="7">JCM 11496</strain>
    </source>
</reference>
<dbReference type="Proteomes" id="UP001597307">
    <property type="component" value="Unassembled WGS sequence"/>
</dbReference>
<dbReference type="SUPFAM" id="SSF46785">
    <property type="entry name" value="Winged helix' DNA-binding domain"/>
    <property type="match status" value="1"/>
</dbReference>
<dbReference type="InterPro" id="IPR036388">
    <property type="entry name" value="WH-like_DNA-bd_sf"/>
</dbReference>
<protein>
    <submittedName>
        <fullName evidence="6">GntR family transcriptional regulator</fullName>
    </submittedName>
</protein>
<dbReference type="CDD" id="cd07377">
    <property type="entry name" value="WHTH_GntR"/>
    <property type="match status" value="1"/>
</dbReference>
<evidence type="ECO:0000313" key="6">
    <source>
        <dbReference type="EMBL" id="MFD1846687.1"/>
    </source>
</evidence>
<evidence type="ECO:0000313" key="7">
    <source>
        <dbReference type="Proteomes" id="UP001597307"/>
    </source>
</evidence>
<evidence type="ECO:0000256" key="3">
    <source>
        <dbReference type="ARBA" id="ARBA00023163"/>
    </source>
</evidence>
<evidence type="ECO:0000256" key="2">
    <source>
        <dbReference type="ARBA" id="ARBA00023125"/>
    </source>
</evidence>
<comment type="caution">
    <text evidence="6">The sequence shown here is derived from an EMBL/GenBank/DDBJ whole genome shotgun (WGS) entry which is preliminary data.</text>
</comment>
<gene>
    <name evidence="6" type="ORF">ACFSFX_08770</name>
</gene>
<dbReference type="Pfam" id="PF07702">
    <property type="entry name" value="UTRA"/>
    <property type="match status" value="1"/>
</dbReference>
<dbReference type="InterPro" id="IPR000524">
    <property type="entry name" value="Tscrpt_reg_HTH_GntR"/>
</dbReference>
<feature type="region of interest" description="Disordered" evidence="4">
    <location>
        <begin position="248"/>
        <end position="292"/>
    </location>
</feature>
<name>A0ABW4Q7J0_9MICC</name>
<keyword evidence="1" id="KW-0805">Transcription regulation</keyword>
<keyword evidence="3" id="KW-0804">Transcription</keyword>
<sequence>MKTYQFEERPVDPSNSLPLHHQLSAHLRAQIVNHSLPPGTSLPSEAQLQERYGVSRSVVRQALGALTTEGLIDRGRGRGSIVAPRREHHRLVHRMPGLSTQIAETGVSVTTEVLSFSVQPAQGIATALGAPEVLAIERLRSVEGAPLALIHTWLALPLCSTLTAGELQDTSLHSVLRQKYGIEIVAGKRQIRAAPADAELLALLHMAPHAPVLVLEGTSLDATGRPVEVFTTWHHADQMVFDIEVVHDPASTSPSPARGAGTSDLAADTSRPTVPQVPVRSGGPAALDSPASLSTRARELSLRLQHLADDIAAAEQT</sequence>
<dbReference type="PROSITE" id="PS50949">
    <property type="entry name" value="HTH_GNTR"/>
    <property type="match status" value="1"/>
</dbReference>
<organism evidence="6 7">
    <name type="scientific">Arthrobacter flavus</name>
    <dbReference type="NCBI Taxonomy" id="95172"/>
    <lineage>
        <taxon>Bacteria</taxon>
        <taxon>Bacillati</taxon>
        <taxon>Actinomycetota</taxon>
        <taxon>Actinomycetes</taxon>
        <taxon>Micrococcales</taxon>
        <taxon>Micrococcaceae</taxon>
        <taxon>Arthrobacter</taxon>
    </lineage>
</organism>
<proteinExistence type="predicted"/>
<dbReference type="SMART" id="SM00866">
    <property type="entry name" value="UTRA"/>
    <property type="match status" value="1"/>
</dbReference>
<keyword evidence="7" id="KW-1185">Reference proteome</keyword>
<feature type="domain" description="HTH gntR-type" evidence="5">
    <location>
        <begin position="17"/>
        <end position="85"/>
    </location>
</feature>
<dbReference type="Gene3D" id="3.40.1410.10">
    <property type="entry name" value="Chorismate lyase-like"/>
    <property type="match status" value="1"/>
</dbReference>
<dbReference type="PANTHER" id="PTHR44846">
    <property type="entry name" value="MANNOSYL-D-GLYCERATE TRANSPORT/METABOLISM SYSTEM REPRESSOR MNGR-RELATED"/>
    <property type="match status" value="1"/>
</dbReference>
<dbReference type="PRINTS" id="PR00035">
    <property type="entry name" value="HTHGNTR"/>
</dbReference>
<dbReference type="InterPro" id="IPR011663">
    <property type="entry name" value="UTRA"/>
</dbReference>
<accession>A0ABW4Q7J0</accession>
<keyword evidence="2" id="KW-0238">DNA-binding</keyword>
<dbReference type="InterPro" id="IPR050679">
    <property type="entry name" value="Bact_HTH_transcr_reg"/>
</dbReference>
<dbReference type="SMART" id="SM00345">
    <property type="entry name" value="HTH_GNTR"/>
    <property type="match status" value="1"/>
</dbReference>
<dbReference type="PANTHER" id="PTHR44846:SF1">
    <property type="entry name" value="MANNOSYL-D-GLYCERATE TRANSPORT_METABOLISM SYSTEM REPRESSOR MNGR-RELATED"/>
    <property type="match status" value="1"/>
</dbReference>
<evidence type="ECO:0000256" key="4">
    <source>
        <dbReference type="SAM" id="MobiDB-lite"/>
    </source>
</evidence>
<evidence type="ECO:0000259" key="5">
    <source>
        <dbReference type="PROSITE" id="PS50949"/>
    </source>
</evidence>